<evidence type="ECO:0008006" key="3">
    <source>
        <dbReference type="Google" id="ProtNLM"/>
    </source>
</evidence>
<comment type="caution">
    <text evidence="1">The sequence shown here is derived from an EMBL/GenBank/DDBJ whole genome shotgun (WGS) entry which is preliminary data.</text>
</comment>
<name>A0ABQ7VZU8_SOLTU</name>
<keyword evidence="2" id="KW-1185">Reference proteome</keyword>
<gene>
    <name evidence="1" type="ORF">KY290_010209</name>
</gene>
<protein>
    <recommendedName>
        <fullName evidence="3">DUF4283 domain-containing protein</fullName>
    </recommendedName>
</protein>
<evidence type="ECO:0000313" key="2">
    <source>
        <dbReference type="Proteomes" id="UP000826656"/>
    </source>
</evidence>
<organism evidence="1 2">
    <name type="scientific">Solanum tuberosum</name>
    <name type="common">Potato</name>
    <dbReference type="NCBI Taxonomy" id="4113"/>
    <lineage>
        <taxon>Eukaryota</taxon>
        <taxon>Viridiplantae</taxon>
        <taxon>Streptophyta</taxon>
        <taxon>Embryophyta</taxon>
        <taxon>Tracheophyta</taxon>
        <taxon>Spermatophyta</taxon>
        <taxon>Magnoliopsida</taxon>
        <taxon>eudicotyledons</taxon>
        <taxon>Gunneridae</taxon>
        <taxon>Pentapetalae</taxon>
        <taxon>asterids</taxon>
        <taxon>lamiids</taxon>
        <taxon>Solanales</taxon>
        <taxon>Solanaceae</taxon>
        <taxon>Solanoideae</taxon>
        <taxon>Solaneae</taxon>
        <taxon>Solanum</taxon>
    </lineage>
</organism>
<sequence length="99" mass="11347">MNKALHGGPWFINGFFLSIRRCQPNFVASSAKETVTAIWLRLPELPTQYYDHKRLYMKGTVSCGGVSMHGPHLLDMQIFPEKETRGELKGFKRRGIQHS</sequence>
<dbReference type="Proteomes" id="UP000826656">
    <property type="component" value="Unassembled WGS sequence"/>
</dbReference>
<proteinExistence type="predicted"/>
<dbReference type="EMBL" id="JAIVGD010000005">
    <property type="protein sequence ID" value="KAH0773072.1"/>
    <property type="molecule type" value="Genomic_DNA"/>
</dbReference>
<reference evidence="1 2" key="1">
    <citation type="journal article" date="2021" name="bioRxiv">
        <title>Chromosome-scale and haplotype-resolved genome assembly of a tetraploid potato cultivar.</title>
        <authorList>
            <person name="Sun H."/>
            <person name="Jiao W.-B."/>
            <person name="Krause K."/>
            <person name="Campoy J.A."/>
            <person name="Goel M."/>
            <person name="Folz-Donahue K."/>
            <person name="Kukat C."/>
            <person name="Huettel B."/>
            <person name="Schneeberger K."/>
        </authorList>
    </citation>
    <scope>NUCLEOTIDE SEQUENCE [LARGE SCALE GENOMIC DNA]</scope>
    <source>
        <strain evidence="1">SolTubOtavaFocal</strain>
        <tissue evidence="1">Leaves</tissue>
    </source>
</reference>
<accession>A0ABQ7VZU8</accession>
<evidence type="ECO:0000313" key="1">
    <source>
        <dbReference type="EMBL" id="KAH0773072.1"/>
    </source>
</evidence>